<reference evidence="2 3" key="1">
    <citation type="submission" date="2018-01" db="EMBL/GenBank/DDBJ databases">
        <title>Bacillus asahii Genome sequencing and assembly.</title>
        <authorList>
            <person name="Jiang H."/>
            <person name="Feng Y."/>
            <person name="Zhao F."/>
            <person name="Lin X."/>
        </authorList>
    </citation>
    <scope>NUCLEOTIDE SEQUENCE [LARGE SCALE GENOMIC DNA]</scope>
    <source>
        <strain evidence="2 3">OM18</strain>
    </source>
</reference>
<evidence type="ECO:0000313" key="2">
    <source>
        <dbReference type="EMBL" id="AZV43666.1"/>
    </source>
</evidence>
<dbReference type="EMBL" id="CP026095">
    <property type="protein sequence ID" value="AZV43666.1"/>
    <property type="molecule type" value="Genomic_DNA"/>
</dbReference>
<sequence length="110" mass="12470">MNREIDRLVIEKVLELSYKESDEFGLWVILEEGEDAVLFRPSENIKDAWIVLEKFDFADVKRVTGYGDDFYSVTLAVAMMDGAYNDIEVRENTAPMAICKAALKSVGVEI</sequence>
<proteinExistence type="predicted"/>
<dbReference type="SUPFAM" id="SSF111074">
    <property type="entry name" value="Bacillus phage protein"/>
    <property type="match status" value="1"/>
</dbReference>
<dbReference type="InterPro" id="IPR028985">
    <property type="entry name" value="Bacillus_phage_prot-like"/>
</dbReference>
<dbReference type="OrthoDB" id="2661128at2"/>
<evidence type="ECO:0000313" key="3">
    <source>
        <dbReference type="Proteomes" id="UP000283095"/>
    </source>
</evidence>
<dbReference type="Gene3D" id="3.30.2120.10">
    <property type="entry name" value="Bacillus phage protein-like"/>
    <property type="match status" value="1"/>
</dbReference>
<name>A0A3Q9RNM7_9BACI</name>
<dbReference type="Pfam" id="PF18066">
    <property type="entry name" value="Phage_ABA_S"/>
    <property type="match status" value="1"/>
</dbReference>
<gene>
    <name evidence="2" type="ORF">BAOM_3057</name>
</gene>
<dbReference type="KEGG" id="pasa:BAOM_3057"/>
<evidence type="ECO:0000259" key="1">
    <source>
        <dbReference type="Pfam" id="PF18066"/>
    </source>
</evidence>
<organism evidence="2 3">
    <name type="scientific">Peribacillus asahii</name>
    <dbReference type="NCBI Taxonomy" id="228899"/>
    <lineage>
        <taxon>Bacteria</taxon>
        <taxon>Bacillati</taxon>
        <taxon>Bacillota</taxon>
        <taxon>Bacilli</taxon>
        <taxon>Bacillales</taxon>
        <taxon>Bacillaceae</taxon>
        <taxon>Peribacillus</taxon>
    </lineage>
</organism>
<dbReference type="Proteomes" id="UP000283095">
    <property type="component" value="Chromosome"/>
</dbReference>
<protein>
    <recommendedName>
        <fullName evidence="1">Phage ABA sandwich domain-containing protein</fullName>
    </recommendedName>
</protein>
<dbReference type="InterPro" id="IPR041270">
    <property type="entry name" value="Phage_ABA_S"/>
</dbReference>
<feature type="domain" description="Phage ABA sandwich" evidence="1">
    <location>
        <begin position="32"/>
        <end position="103"/>
    </location>
</feature>
<dbReference type="RefSeq" id="WP_127760796.1">
    <property type="nucleotide sequence ID" value="NZ_CP026095.1"/>
</dbReference>
<dbReference type="AlphaFoldDB" id="A0A3Q9RNM7"/>
<accession>A0A3Q9RNM7</accession>